<keyword evidence="3" id="KW-1185">Reference proteome</keyword>
<dbReference type="eggNOG" id="COG0715">
    <property type="taxonomic scope" value="Bacteria"/>
</dbReference>
<dbReference type="PANTHER" id="PTHR37489">
    <property type="entry name" value="DUF3500 DOMAIN-CONTAINING PROTEIN"/>
    <property type="match status" value="1"/>
</dbReference>
<feature type="compositionally biased region" description="Polar residues" evidence="1">
    <location>
        <begin position="1"/>
        <end position="16"/>
    </location>
</feature>
<sequence length="462" mass="48673">MAASQVSPTGALSPSWSLGRMDGHTPRTPEAERSRRWFMNKALLAGGVAAVATMTGCSAGSSGASSSASASGAPGGMPSGAPSGAPSGGPGGGAGGMGPGASEVKYDDFTGVTTDGKAADGLYSVHATDVSTDAVVKAAQAFLDGLSQKERKATLFDVQADEWLAWSNVDGYQREGVRMGDITAKKRDLGYALLGAALSADGLTQTRNIMKLNAFLGEYSGGGKETLTEGAYFFTIMGTPSTTKPWGFQYEGHHVAINYFVLGDQVVMTPTFMGSEPTSATYKGEKIVTFRTETKAGLTMLRSLTDAQRKKVVSSETKAGDNMKAGAGQDNLKLAYQGLAGSQLTDAQRDKLLDLVRVYVGYMDDGHAEVKMTEVEKHLDDTYFYWIGATKDTSPFYYRVHSPVVLIEYDAQSPIAYGTKSGGGMGGPGGKPTQQHIHTIIRTPNGGDYGVDLLKLHLAHDH</sequence>
<dbReference type="Pfam" id="PF12006">
    <property type="entry name" value="DUF3500"/>
    <property type="match status" value="1"/>
</dbReference>
<organism evidence="2 3">
    <name type="scientific">Streptomyces avermitilis (strain ATCC 31267 / DSM 46492 / JCM 5070 / NBRC 14893 / NCIMB 12804 / NRRL 8165 / MA-4680)</name>
    <dbReference type="NCBI Taxonomy" id="227882"/>
    <lineage>
        <taxon>Bacteria</taxon>
        <taxon>Bacillati</taxon>
        <taxon>Actinomycetota</taxon>
        <taxon>Actinomycetes</taxon>
        <taxon>Kitasatosporales</taxon>
        <taxon>Streptomycetaceae</taxon>
        <taxon>Streptomyces</taxon>
    </lineage>
</organism>
<reference evidence="2 3" key="1">
    <citation type="journal article" date="2001" name="Proc. Natl. Acad. Sci. U.S.A.">
        <title>Genome sequence of an industrial microorganism Streptomyces avermitilis: deducing the ability of producing secondary metabolites.</title>
        <authorList>
            <person name="Omura S."/>
            <person name="Ikeda H."/>
            <person name="Ishikawa J."/>
            <person name="Hanamoto A."/>
            <person name="Takahashi C."/>
            <person name="Shinose M."/>
            <person name="Takahashi Y."/>
            <person name="Horikawa H."/>
            <person name="Nakazawa H."/>
            <person name="Osonoe T."/>
            <person name="Kikuchi H."/>
            <person name="Shiba T."/>
            <person name="Sakaki Y."/>
            <person name="Hattori M."/>
        </authorList>
    </citation>
    <scope>NUCLEOTIDE SEQUENCE [LARGE SCALE GENOMIC DNA]</scope>
    <source>
        <strain evidence="3">ATCC 31267 / DSM 46492 / JCM 5070 / NBRC 14893 / NCIMB 12804 / NRRL 8165 / MA-4680</strain>
    </source>
</reference>
<protein>
    <submittedName>
        <fullName evidence="2">Uncharacterized protein</fullName>
    </submittedName>
</protein>
<reference evidence="2 3" key="2">
    <citation type="journal article" date="2003" name="Nat. Biotechnol.">
        <title>Complete genome sequence and comparative analysis of the industrial microorganism Streptomyces avermitilis.</title>
        <authorList>
            <person name="Ikeda H."/>
            <person name="Ishikawa J."/>
            <person name="Hanamoto A."/>
            <person name="Shinose M."/>
            <person name="Kikuchi H."/>
            <person name="Shiba T."/>
            <person name="Sakaki Y."/>
            <person name="Hattori M."/>
            <person name="Omura S."/>
        </authorList>
    </citation>
    <scope>NUCLEOTIDE SEQUENCE [LARGE SCALE GENOMIC DNA]</scope>
    <source>
        <strain evidence="3">ATCC 31267 / DSM 46492 / JCM 5070 / NBRC 14893 / NCIMB 12804 / NRRL 8165 / MA-4680</strain>
    </source>
</reference>
<dbReference type="PANTHER" id="PTHR37489:SF1">
    <property type="entry name" value="DUF3500 DOMAIN-CONTAINING PROTEIN"/>
    <property type="match status" value="1"/>
</dbReference>
<feature type="compositionally biased region" description="Basic and acidic residues" evidence="1">
    <location>
        <begin position="21"/>
        <end position="34"/>
    </location>
</feature>
<accession>Q82GU9</accession>
<dbReference type="Proteomes" id="UP000000428">
    <property type="component" value="Chromosome"/>
</dbReference>
<dbReference type="InterPro" id="IPR021889">
    <property type="entry name" value="DUF3500"/>
</dbReference>
<dbReference type="AlphaFoldDB" id="Q82GU9"/>
<feature type="compositionally biased region" description="Gly residues" evidence="1">
    <location>
        <begin position="86"/>
        <end position="99"/>
    </location>
</feature>
<feature type="region of interest" description="Disordered" evidence="1">
    <location>
        <begin position="1"/>
        <end position="34"/>
    </location>
</feature>
<name>Q82GU9_STRAW</name>
<evidence type="ECO:0000256" key="1">
    <source>
        <dbReference type="SAM" id="MobiDB-lite"/>
    </source>
</evidence>
<dbReference type="KEGG" id="sma:SAVERM_3797"/>
<dbReference type="HOGENOM" id="CLU_033093_2_0_11"/>
<reference evidence="2 3" key="3">
    <citation type="journal article" date="2014" name="J. Ind. Microbiol. Biotechnol.">
        <title>Genome mining of the Streptomyces avermitilis genome and development of genome-minimized hosts for heterologous expression of biosynthetic gene clusters.</title>
        <authorList>
            <person name="Ikeda H."/>
            <person name="Shin-ya K."/>
            <person name="Omura S."/>
        </authorList>
    </citation>
    <scope>NUCLEOTIDE SEQUENCE [LARGE SCALE GENOMIC DNA]</scope>
    <source>
        <strain evidence="3">ATCC 31267 / DSM 46492 / JCM 5070 / NBRC 14893 / NCIMB 12804 / NRRL 8165 / MA-4680</strain>
    </source>
</reference>
<evidence type="ECO:0000313" key="2">
    <source>
        <dbReference type="EMBL" id="BAC71509.1"/>
    </source>
</evidence>
<gene>
    <name evidence="2" type="ORF">SAVERM_3797</name>
</gene>
<proteinExistence type="predicted"/>
<dbReference type="EMBL" id="BA000030">
    <property type="protein sequence ID" value="BAC71509.1"/>
    <property type="molecule type" value="Genomic_DNA"/>
</dbReference>
<evidence type="ECO:0000313" key="3">
    <source>
        <dbReference type="Proteomes" id="UP000000428"/>
    </source>
</evidence>
<feature type="compositionally biased region" description="Low complexity" evidence="1">
    <location>
        <begin position="60"/>
        <end position="72"/>
    </location>
</feature>
<feature type="region of interest" description="Disordered" evidence="1">
    <location>
        <begin position="60"/>
        <end position="100"/>
    </location>
</feature>